<dbReference type="OrthoDB" id="1805637at2"/>
<sequence>MGEGGVAMLRVIKGHKIWIELDRARLEKGEVAAGNIYWGHAMQPDGLPGGGKIKGALFTPGGEKFSLPLSPEGKGLRWRWRPEREGLWAVVAENEVGVLVLTRDGLYKPGTRADYPDACEAAYYRQYAKAYFQVAPFCLVCGDLERQSDLSFLGQELEMVAAPDFYRPGREIVLTVFYRGLPLPYAPVLATFGGCSHPSWAYRRATDGRGRVSFPLGREGRWLFYVRHVDPERGEPGLYEHRVLDATFCLDI</sequence>
<comment type="caution">
    <text evidence="1">The sequence shown here is derived from an EMBL/GenBank/DDBJ whole genome shotgun (WGS) entry which is preliminary data.</text>
</comment>
<organism evidence="1 2">
    <name type="scientific">Ammonifex thiophilus</name>
    <dbReference type="NCBI Taxonomy" id="444093"/>
    <lineage>
        <taxon>Bacteria</taxon>
        <taxon>Bacillati</taxon>
        <taxon>Bacillota</taxon>
        <taxon>Clostridia</taxon>
        <taxon>Thermoanaerobacterales</taxon>
        <taxon>Thermoanaerobacteraceae</taxon>
        <taxon>Ammonifex</taxon>
    </lineage>
</organism>
<dbReference type="Pfam" id="PF10670">
    <property type="entry name" value="DUF4198"/>
    <property type="match status" value="1"/>
</dbReference>
<evidence type="ECO:0000313" key="1">
    <source>
        <dbReference type="EMBL" id="RDV81292.1"/>
    </source>
</evidence>
<protein>
    <submittedName>
        <fullName evidence="1">DUF4198 domain-containing protein</fullName>
    </submittedName>
</protein>
<dbReference type="InterPro" id="IPR019613">
    <property type="entry name" value="DUF4198"/>
</dbReference>
<dbReference type="AlphaFoldDB" id="A0A3D8P2R6"/>
<proteinExistence type="predicted"/>
<dbReference type="EMBL" id="QSLN01000019">
    <property type="protein sequence ID" value="RDV81292.1"/>
    <property type="molecule type" value="Genomic_DNA"/>
</dbReference>
<reference evidence="1 2" key="1">
    <citation type="submission" date="2018-08" db="EMBL/GenBank/DDBJ databases">
        <title>Form III RuBisCO-mediated autotrophy in Thermodesulfobium bacteria.</title>
        <authorList>
            <person name="Toshchakov S.V."/>
            <person name="Kublanov I.V."/>
            <person name="Frolov E."/>
            <person name="Bonch-Osmolovskaya E.A."/>
            <person name="Tourova T.P."/>
            <person name="Chernych N.A."/>
            <person name="Lebedinsky A.V."/>
        </authorList>
    </citation>
    <scope>NUCLEOTIDE SEQUENCE [LARGE SCALE GENOMIC DNA]</scope>
    <source>
        <strain evidence="1 2">SR</strain>
    </source>
</reference>
<gene>
    <name evidence="1" type="ORF">DXX99_09325</name>
</gene>
<evidence type="ECO:0000313" key="2">
    <source>
        <dbReference type="Proteomes" id="UP000256329"/>
    </source>
</evidence>
<keyword evidence="2" id="KW-1185">Reference proteome</keyword>
<dbReference type="Proteomes" id="UP000256329">
    <property type="component" value="Unassembled WGS sequence"/>
</dbReference>
<accession>A0A3D8P2R6</accession>
<name>A0A3D8P2R6_9THEO</name>